<evidence type="ECO:0000259" key="2">
    <source>
        <dbReference type="Pfam" id="PF20153"/>
    </source>
</evidence>
<feature type="transmembrane region" description="Helical" evidence="1">
    <location>
        <begin position="94"/>
        <end position="112"/>
    </location>
</feature>
<dbReference type="EMBL" id="FUEG01000026">
    <property type="protein sequence ID" value="SJL14918.1"/>
    <property type="molecule type" value="Genomic_DNA"/>
</dbReference>
<dbReference type="Proteomes" id="UP000219338">
    <property type="component" value="Unassembled WGS sequence"/>
</dbReference>
<proteinExistence type="predicted"/>
<gene>
    <name evidence="3" type="ORF">ARMOST_18394</name>
</gene>
<keyword evidence="1" id="KW-0472">Membrane</keyword>
<evidence type="ECO:0000256" key="1">
    <source>
        <dbReference type="SAM" id="Phobius"/>
    </source>
</evidence>
<keyword evidence="1" id="KW-0812">Transmembrane</keyword>
<reference evidence="4" key="1">
    <citation type="journal article" date="2017" name="Nat. Ecol. Evol.">
        <title>Genome expansion and lineage-specific genetic innovations in the forest pathogenic fungi Armillaria.</title>
        <authorList>
            <person name="Sipos G."/>
            <person name="Prasanna A.N."/>
            <person name="Walter M.C."/>
            <person name="O'Connor E."/>
            <person name="Balint B."/>
            <person name="Krizsan K."/>
            <person name="Kiss B."/>
            <person name="Hess J."/>
            <person name="Varga T."/>
            <person name="Slot J."/>
            <person name="Riley R."/>
            <person name="Boka B."/>
            <person name="Rigling D."/>
            <person name="Barry K."/>
            <person name="Lee J."/>
            <person name="Mihaltcheva S."/>
            <person name="LaButti K."/>
            <person name="Lipzen A."/>
            <person name="Waldron R."/>
            <person name="Moloney N.M."/>
            <person name="Sperisen C."/>
            <person name="Kredics L."/>
            <person name="Vagvoelgyi C."/>
            <person name="Patrignani A."/>
            <person name="Fitzpatrick D."/>
            <person name="Nagy I."/>
            <person name="Doyle S."/>
            <person name="Anderson J.B."/>
            <person name="Grigoriev I.V."/>
            <person name="Gueldener U."/>
            <person name="Muensterkoetter M."/>
            <person name="Nagy L.G."/>
        </authorList>
    </citation>
    <scope>NUCLEOTIDE SEQUENCE [LARGE SCALE GENOMIC DNA]</scope>
    <source>
        <strain evidence="4">C18/9</strain>
    </source>
</reference>
<feature type="domain" description="DUF6535" evidence="2">
    <location>
        <begin position="69"/>
        <end position="250"/>
    </location>
</feature>
<protein>
    <recommendedName>
        <fullName evidence="2">DUF6535 domain-containing protein</fullName>
    </recommendedName>
</protein>
<keyword evidence="4" id="KW-1185">Reference proteome</keyword>
<sequence>MAISNDAVNVGAEPGFGEADPEGIKSFVPGRGCYCRRPMADSDLGLNDYTARYSKDRIGEELSPQGRFWRTYLDEAANLDGSMLDEYHKTIDQLLVFAALFSAVVTTFVNTASENMKPDYSMISACLLVEQVNLQRDAANAAPARVASLPSCDTAMTSAPTYVDQLVNSIWVVSLTLSLITAFIAVVVKQWLHQYSTAIPDSSPRDRARIRQSRHAAFGTWQVPMIIGLLPVLMHASLGLFLAGFIPYLFSMDMAIAYVVAILSGAVYVAYGMCLVLPLIFYDCPYKTPLTFLFYGPYLSVRKALARMTPRRHSRLVSSSVHPLEEARSLKEAEQALIIENSTVVDREAISWLYSTTSNASVQHVVVQSIIGLCTGRIDDVDHVVEDLFEQFGSLRPLAQKSILDVLESHHSLLFTDVDVQTERSTAGPFRDTTVSLVKILQTRLRNTLSLPHDVWLWILECADPSSARALVLATELIKVWRDNFSTNHLGHRLVCGTIVDYVSYPGDTQVGKAILRYVQSTAESLLRHNPRWSSIFISTRNPLNVSPARLSPDIALLAVFCAEVQGFEHLNRDPRYLSDVEFLLRGASITIDYMLRNCLRNVHLTRRAACYITSCRVYPSPLSGGVHQGLLRLFIHCYACPFTAGWSVSDQKFCSNLMRCFLSPVSFDTPQLRDLEWIVLVKVVEPLFHSKDDAGMVFDAFDGEGGFPALYERFRQFDLALYKVDGSSYERGPHSNEGLDTTVINLARYAADRIIDIEPSFCSPASPDFLDRILLLSRLLIHGQKTSTLARLLLALSGRSVPESGVWREFIARLYQWTKEMEFRDEWTLLHRRLAIDIIGDMAEFLGAASESVELPQYEYVVGGKNLDALKSEMSTSRSYLHDFLIHEGSYMFAPYVISYAEMHESDDLRPLVPLRDCLTADIRQSEEHIYVERHVSVDLPTYRNL</sequence>
<evidence type="ECO:0000313" key="4">
    <source>
        <dbReference type="Proteomes" id="UP000219338"/>
    </source>
</evidence>
<feature type="transmembrane region" description="Helical" evidence="1">
    <location>
        <begin position="170"/>
        <end position="188"/>
    </location>
</feature>
<name>A0A284S1N8_ARMOS</name>
<dbReference type="AlphaFoldDB" id="A0A284S1N8"/>
<dbReference type="Pfam" id="PF20153">
    <property type="entry name" value="DUF6535"/>
    <property type="match status" value="1"/>
</dbReference>
<accession>A0A284S1N8</accession>
<feature type="transmembrane region" description="Helical" evidence="1">
    <location>
        <begin position="223"/>
        <end position="250"/>
    </location>
</feature>
<dbReference type="InterPro" id="IPR045338">
    <property type="entry name" value="DUF6535"/>
</dbReference>
<keyword evidence="1" id="KW-1133">Transmembrane helix</keyword>
<evidence type="ECO:0000313" key="3">
    <source>
        <dbReference type="EMBL" id="SJL14918.1"/>
    </source>
</evidence>
<dbReference type="OrthoDB" id="2914815at2759"/>
<organism evidence="3 4">
    <name type="scientific">Armillaria ostoyae</name>
    <name type="common">Armillaria root rot fungus</name>
    <dbReference type="NCBI Taxonomy" id="47428"/>
    <lineage>
        <taxon>Eukaryota</taxon>
        <taxon>Fungi</taxon>
        <taxon>Dikarya</taxon>
        <taxon>Basidiomycota</taxon>
        <taxon>Agaricomycotina</taxon>
        <taxon>Agaricomycetes</taxon>
        <taxon>Agaricomycetidae</taxon>
        <taxon>Agaricales</taxon>
        <taxon>Marasmiineae</taxon>
        <taxon>Physalacriaceae</taxon>
        <taxon>Armillaria</taxon>
    </lineage>
</organism>
<feature type="transmembrane region" description="Helical" evidence="1">
    <location>
        <begin position="256"/>
        <end position="282"/>
    </location>
</feature>